<protein>
    <submittedName>
        <fullName evidence="2">Uncharacterized protein</fullName>
    </submittedName>
</protein>
<evidence type="ECO:0000313" key="3">
    <source>
        <dbReference type="Proteomes" id="UP001140453"/>
    </source>
</evidence>
<name>A0A9W8Z1W7_9PEZI</name>
<feature type="compositionally biased region" description="Polar residues" evidence="1">
    <location>
        <begin position="14"/>
        <end position="23"/>
    </location>
</feature>
<organism evidence="2 3">
    <name type="scientific">Gnomoniopsis smithogilvyi</name>
    <dbReference type="NCBI Taxonomy" id="1191159"/>
    <lineage>
        <taxon>Eukaryota</taxon>
        <taxon>Fungi</taxon>
        <taxon>Dikarya</taxon>
        <taxon>Ascomycota</taxon>
        <taxon>Pezizomycotina</taxon>
        <taxon>Sordariomycetes</taxon>
        <taxon>Sordariomycetidae</taxon>
        <taxon>Diaporthales</taxon>
        <taxon>Gnomoniaceae</taxon>
        <taxon>Gnomoniopsis</taxon>
    </lineage>
</organism>
<dbReference type="Proteomes" id="UP001140453">
    <property type="component" value="Unassembled WGS sequence"/>
</dbReference>
<dbReference type="AlphaFoldDB" id="A0A9W8Z1W7"/>
<feature type="region of interest" description="Disordered" evidence="1">
    <location>
        <begin position="1"/>
        <end position="24"/>
    </location>
</feature>
<keyword evidence="3" id="KW-1185">Reference proteome</keyword>
<sequence>MADLGPARRPVMSRTETSESSQALPIIPTKAADFGRLGEVGIVDKTAWAATDQRIDDAQQSTMLVGSVEKPLLSSPS</sequence>
<dbReference type="EMBL" id="JAPEVB010000001">
    <property type="protein sequence ID" value="KAJ4397104.1"/>
    <property type="molecule type" value="Genomic_DNA"/>
</dbReference>
<accession>A0A9W8Z1W7</accession>
<proteinExistence type="predicted"/>
<reference evidence="2" key="1">
    <citation type="submission" date="2022-10" db="EMBL/GenBank/DDBJ databases">
        <title>Tapping the CABI collections for fungal endophytes: first genome assemblies for Collariella, Neodidymelliopsis, Ascochyta clinopodiicola, Didymella pomorum, Didymosphaeria variabile, Neocosmospora piperis and Neocucurbitaria cava.</title>
        <authorList>
            <person name="Hill R."/>
        </authorList>
    </citation>
    <scope>NUCLEOTIDE SEQUENCE</scope>
    <source>
        <strain evidence="2">IMI 355082</strain>
    </source>
</reference>
<evidence type="ECO:0000313" key="2">
    <source>
        <dbReference type="EMBL" id="KAJ4397104.1"/>
    </source>
</evidence>
<gene>
    <name evidence="2" type="ORF">N0V93_001328</name>
</gene>
<evidence type="ECO:0000256" key="1">
    <source>
        <dbReference type="SAM" id="MobiDB-lite"/>
    </source>
</evidence>
<comment type="caution">
    <text evidence="2">The sequence shown here is derived from an EMBL/GenBank/DDBJ whole genome shotgun (WGS) entry which is preliminary data.</text>
</comment>